<gene>
    <name evidence="1" type="ORF">KCV03_g4420</name>
</gene>
<accession>A0A9P8K7L6</accession>
<sequence length="72" mass="7899">MSVVQFNLNGFKPRDPHDLYRAHDQGSKATQDNIPEEVDVLIIGSGPAGLALAAQLSLFPNITRRLVEQKAE</sequence>
<dbReference type="AlphaFoldDB" id="A0A9P8K7L6"/>
<name>A0A9P8K7L6_AURME</name>
<dbReference type="EMBL" id="JAHFYH010000026">
    <property type="protein sequence ID" value="KAH0223195.1"/>
    <property type="molecule type" value="Genomic_DNA"/>
</dbReference>
<protein>
    <submittedName>
        <fullName evidence="1">Uncharacterized protein</fullName>
    </submittedName>
</protein>
<dbReference type="OrthoDB" id="10016252at2759"/>
<evidence type="ECO:0000313" key="1">
    <source>
        <dbReference type="EMBL" id="KAH0223195.1"/>
    </source>
</evidence>
<organism evidence="1 2">
    <name type="scientific">Aureobasidium melanogenum</name>
    <name type="common">Aureobasidium pullulans var. melanogenum</name>
    <dbReference type="NCBI Taxonomy" id="46634"/>
    <lineage>
        <taxon>Eukaryota</taxon>
        <taxon>Fungi</taxon>
        <taxon>Dikarya</taxon>
        <taxon>Ascomycota</taxon>
        <taxon>Pezizomycotina</taxon>
        <taxon>Dothideomycetes</taxon>
        <taxon>Dothideomycetidae</taxon>
        <taxon>Dothideales</taxon>
        <taxon>Saccotheciaceae</taxon>
        <taxon>Aureobasidium</taxon>
    </lineage>
</organism>
<comment type="caution">
    <text evidence="1">The sequence shown here is derived from an EMBL/GenBank/DDBJ whole genome shotgun (WGS) entry which is preliminary data.</text>
</comment>
<reference evidence="1" key="1">
    <citation type="journal article" date="2021" name="J Fungi (Basel)">
        <title>Virulence traits and population genomics of the black yeast Aureobasidium melanogenum.</title>
        <authorList>
            <person name="Cernosa A."/>
            <person name="Sun X."/>
            <person name="Gostincar C."/>
            <person name="Fang C."/>
            <person name="Gunde-Cimerman N."/>
            <person name="Song Z."/>
        </authorList>
    </citation>
    <scope>NUCLEOTIDE SEQUENCE</scope>
    <source>
        <strain evidence="1">EXF-8016</strain>
    </source>
</reference>
<dbReference type="SUPFAM" id="SSF51905">
    <property type="entry name" value="FAD/NAD(P)-binding domain"/>
    <property type="match status" value="1"/>
</dbReference>
<dbReference type="Gene3D" id="3.50.50.60">
    <property type="entry name" value="FAD/NAD(P)-binding domain"/>
    <property type="match status" value="1"/>
</dbReference>
<feature type="non-terminal residue" evidence="1">
    <location>
        <position position="72"/>
    </location>
</feature>
<dbReference type="Proteomes" id="UP000767238">
    <property type="component" value="Unassembled WGS sequence"/>
</dbReference>
<evidence type="ECO:0000313" key="2">
    <source>
        <dbReference type="Proteomes" id="UP000767238"/>
    </source>
</evidence>
<reference evidence="1" key="2">
    <citation type="submission" date="2021-08" db="EMBL/GenBank/DDBJ databases">
        <authorList>
            <person name="Gostincar C."/>
            <person name="Sun X."/>
            <person name="Song Z."/>
            <person name="Gunde-Cimerman N."/>
        </authorList>
    </citation>
    <scope>NUCLEOTIDE SEQUENCE</scope>
    <source>
        <strain evidence="1">EXF-8016</strain>
    </source>
</reference>
<dbReference type="InterPro" id="IPR036188">
    <property type="entry name" value="FAD/NAD-bd_sf"/>
</dbReference>
<proteinExistence type="predicted"/>